<evidence type="ECO:0000256" key="1">
    <source>
        <dbReference type="SAM" id="MobiDB-lite"/>
    </source>
</evidence>
<reference evidence="2 3" key="1">
    <citation type="submission" date="2017-12" db="EMBL/GenBank/DDBJ databases">
        <title>Gene loss provides genomic basis for host adaptation in cereal stripe rust fungi.</title>
        <authorList>
            <person name="Xia C."/>
        </authorList>
    </citation>
    <scope>NUCLEOTIDE SEQUENCE [LARGE SCALE GENOMIC DNA]</scope>
    <source>
        <strain evidence="2 3">93TX-2</strain>
    </source>
</reference>
<reference evidence="3" key="3">
    <citation type="journal article" date="2018" name="Mol. Plant Microbe Interact.">
        <title>Genome sequence resources for the wheat stripe rust pathogen (Puccinia striiformis f. sp. tritici) and the barley stripe rust pathogen (Puccinia striiformis f. sp. hordei).</title>
        <authorList>
            <person name="Xia C."/>
            <person name="Wang M."/>
            <person name="Yin C."/>
            <person name="Cornejo O.E."/>
            <person name="Hulbert S.H."/>
            <person name="Chen X."/>
        </authorList>
    </citation>
    <scope>NUCLEOTIDE SEQUENCE [LARGE SCALE GENOMIC DNA]</scope>
    <source>
        <strain evidence="3">93TX-2</strain>
    </source>
</reference>
<reference evidence="3" key="2">
    <citation type="journal article" date="2018" name="BMC Genomics">
        <title>Genomic insights into host adaptation between the wheat stripe rust pathogen (Puccinia striiformis f. sp. tritici) and the barley stripe rust pathogen (Puccinia striiformis f. sp. hordei).</title>
        <authorList>
            <person name="Xia C."/>
            <person name="Wang M."/>
            <person name="Yin C."/>
            <person name="Cornejo O.E."/>
            <person name="Hulbert S.H."/>
            <person name="Chen X."/>
        </authorList>
    </citation>
    <scope>NUCLEOTIDE SEQUENCE [LARGE SCALE GENOMIC DNA]</scope>
    <source>
        <strain evidence="3">93TX-2</strain>
    </source>
</reference>
<feature type="region of interest" description="Disordered" evidence="1">
    <location>
        <begin position="65"/>
        <end position="85"/>
    </location>
</feature>
<feature type="compositionally biased region" description="Low complexity" evidence="1">
    <location>
        <begin position="66"/>
        <end position="85"/>
    </location>
</feature>
<dbReference type="AlphaFoldDB" id="A0A2S4VDY3"/>
<keyword evidence="3" id="KW-1185">Reference proteome</keyword>
<dbReference type="Proteomes" id="UP000238274">
    <property type="component" value="Unassembled WGS sequence"/>
</dbReference>
<proteinExistence type="predicted"/>
<comment type="caution">
    <text evidence="2">The sequence shown here is derived from an EMBL/GenBank/DDBJ whole genome shotgun (WGS) entry which is preliminary data.</text>
</comment>
<sequence length="85" mass="9493">MMPWMMKTKAQIKIRMLGLNTMLLSGLEGDIMAMEKARELAEKDDIESDVAAMYVEESEDIALFPSSKSQPNESSSYSLSLLSEV</sequence>
<evidence type="ECO:0000313" key="2">
    <source>
        <dbReference type="EMBL" id="POW07742.1"/>
    </source>
</evidence>
<dbReference type="EMBL" id="PKSM01000144">
    <property type="protein sequence ID" value="POW07742.1"/>
    <property type="molecule type" value="Genomic_DNA"/>
</dbReference>
<evidence type="ECO:0000313" key="3">
    <source>
        <dbReference type="Proteomes" id="UP000238274"/>
    </source>
</evidence>
<dbReference type="VEuPathDB" id="FungiDB:PSHT_09841"/>
<gene>
    <name evidence="2" type="ORF">PSHT_09841</name>
</gene>
<organism evidence="2 3">
    <name type="scientific">Puccinia striiformis</name>
    <dbReference type="NCBI Taxonomy" id="27350"/>
    <lineage>
        <taxon>Eukaryota</taxon>
        <taxon>Fungi</taxon>
        <taxon>Dikarya</taxon>
        <taxon>Basidiomycota</taxon>
        <taxon>Pucciniomycotina</taxon>
        <taxon>Pucciniomycetes</taxon>
        <taxon>Pucciniales</taxon>
        <taxon>Pucciniaceae</taxon>
        <taxon>Puccinia</taxon>
    </lineage>
</organism>
<name>A0A2S4VDY3_9BASI</name>
<accession>A0A2S4VDY3</accession>
<protein>
    <submittedName>
        <fullName evidence="2">Uncharacterized protein</fullName>
    </submittedName>
</protein>